<dbReference type="GeneID" id="93409702"/>
<protein>
    <submittedName>
        <fullName evidence="1">Uncharacterized protein</fullName>
    </submittedName>
</protein>
<dbReference type="SUPFAM" id="SSF56935">
    <property type="entry name" value="Porins"/>
    <property type="match status" value="1"/>
</dbReference>
<organism evidence="1 2">
    <name type="scientific">Parabacteroides johnsonii</name>
    <dbReference type="NCBI Taxonomy" id="387661"/>
    <lineage>
        <taxon>Bacteria</taxon>
        <taxon>Pseudomonadati</taxon>
        <taxon>Bacteroidota</taxon>
        <taxon>Bacteroidia</taxon>
        <taxon>Bacteroidales</taxon>
        <taxon>Tannerellaceae</taxon>
        <taxon>Parabacteroides</taxon>
    </lineage>
</organism>
<dbReference type="Proteomes" id="UP000195975">
    <property type="component" value="Unassembled WGS sequence"/>
</dbReference>
<gene>
    <name evidence="1" type="ORF">B5F96_02135</name>
</gene>
<accession>A0A9Q5SWF6</accession>
<evidence type="ECO:0000313" key="2">
    <source>
        <dbReference type="Proteomes" id="UP000195975"/>
    </source>
</evidence>
<dbReference type="AlphaFoldDB" id="A0A9Q5SWF6"/>
<sequence>MKSISLLVLFFVPINIHAVDNLRIPDIRCLGMGGNGVTQSVLFNPALVALHTDKVLYFEYFNRYGVKELGTMGVGFVYPNPLLSAGVDISSFGYDQYRETLFRLLVGKRLNDRWRIGISFQYKMLQTELWEEVPKQLSTDVGILFTPVDKLLIGVLIMNFPAIAIHKYTAEIKCFTGYSVQIGFQWEIINSLLIVGTIESNKEHTWIGNAGIEYAPFKNFRIRAGVQTTPLLPALGIGYRLAGFTVDVATVYHPVLGVSTGLGLSYSF</sequence>
<proteinExistence type="predicted"/>
<reference evidence="2" key="1">
    <citation type="submission" date="2017-04" db="EMBL/GenBank/DDBJ databases">
        <title>Function of individual gut microbiota members based on whole genome sequencing of pure cultures obtained from chicken caecum.</title>
        <authorList>
            <person name="Medvecky M."/>
            <person name="Cejkova D."/>
            <person name="Polansky O."/>
            <person name="Karasova D."/>
            <person name="Kubasova T."/>
            <person name="Cizek A."/>
            <person name="Rychlik I."/>
        </authorList>
    </citation>
    <scope>NUCLEOTIDE SEQUENCE [LARGE SCALE GENOMIC DNA]</scope>
    <source>
        <strain evidence="2">An42</strain>
    </source>
</reference>
<name>A0A9Q5SWF6_9BACT</name>
<dbReference type="EMBL" id="NFIJ01000001">
    <property type="protein sequence ID" value="OUO07484.1"/>
    <property type="molecule type" value="Genomic_DNA"/>
</dbReference>
<evidence type="ECO:0000313" key="1">
    <source>
        <dbReference type="EMBL" id="OUO07484.1"/>
    </source>
</evidence>
<dbReference type="RefSeq" id="WP_008146769.1">
    <property type="nucleotide sequence ID" value="NZ_CAJLBM010000005.1"/>
</dbReference>
<comment type="caution">
    <text evidence="1">The sequence shown here is derived from an EMBL/GenBank/DDBJ whole genome shotgun (WGS) entry which is preliminary data.</text>
</comment>
<dbReference type="Gene3D" id="2.40.160.60">
    <property type="entry name" value="Outer membrane protein transport protein (OMPP1/FadL/TodX)"/>
    <property type="match status" value="2"/>
</dbReference>